<accession>A0A1G9FQE8</accession>
<organism evidence="3 4">
    <name type="scientific">Glycomyces sambucus</name>
    <dbReference type="NCBI Taxonomy" id="380244"/>
    <lineage>
        <taxon>Bacteria</taxon>
        <taxon>Bacillati</taxon>
        <taxon>Actinomycetota</taxon>
        <taxon>Actinomycetes</taxon>
        <taxon>Glycomycetales</taxon>
        <taxon>Glycomycetaceae</taxon>
        <taxon>Glycomyces</taxon>
    </lineage>
</organism>
<protein>
    <recommendedName>
        <fullName evidence="5">Secreted protein</fullName>
    </recommendedName>
</protein>
<dbReference type="Proteomes" id="UP000198662">
    <property type="component" value="Unassembled WGS sequence"/>
</dbReference>
<dbReference type="RefSeq" id="WP_091046842.1">
    <property type="nucleotide sequence ID" value="NZ_FNGF01000002.1"/>
</dbReference>
<proteinExistence type="predicted"/>
<evidence type="ECO:0000313" key="3">
    <source>
        <dbReference type="EMBL" id="SDK90638.1"/>
    </source>
</evidence>
<feature type="signal peptide" evidence="2">
    <location>
        <begin position="1"/>
        <end position="33"/>
    </location>
</feature>
<dbReference type="OrthoDB" id="5187457at2"/>
<evidence type="ECO:0000313" key="4">
    <source>
        <dbReference type="Proteomes" id="UP000198662"/>
    </source>
</evidence>
<evidence type="ECO:0008006" key="5">
    <source>
        <dbReference type="Google" id="ProtNLM"/>
    </source>
</evidence>
<feature type="region of interest" description="Disordered" evidence="1">
    <location>
        <begin position="198"/>
        <end position="259"/>
    </location>
</feature>
<sequence>MRIRDWARSARTLTAVAAGAMAFVLLGASPASAHYVYQEGEVYRSNDLCTNVRAEISHGDGGGYARVDAKSYTVLATPWGAYPCAKTHDRPGGYIAAKIEVYAWNGSAWYLCAYTDWAYNSGSTNQWIIEAWMSGLPYCGTGWYGTMGTGYVWNNNWFGGSVWSGHHWLPDYSLSAAEAPAAFPSEGNTVGVLDAAGEPVLNPDGTPATAVVGGPPPAPDNNIQGDTPDNSIQGDTPENSIQSEDGTVELRPASDLTHS</sequence>
<reference evidence="4" key="1">
    <citation type="submission" date="2016-10" db="EMBL/GenBank/DDBJ databases">
        <authorList>
            <person name="Varghese N."/>
            <person name="Submissions S."/>
        </authorList>
    </citation>
    <scope>NUCLEOTIDE SEQUENCE [LARGE SCALE GENOMIC DNA]</scope>
    <source>
        <strain evidence="4">CGMCC 4.3147</strain>
    </source>
</reference>
<evidence type="ECO:0000256" key="1">
    <source>
        <dbReference type="SAM" id="MobiDB-lite"/>
    </source>
</evidence>
<feature type="compositionally biased region" description="Polar residues" evidence="1">
    <location>
        <begin position="221"/>
        <end position="245"/>
    </location>
</feature>
<keyword evidence="2" id="KW-0732">Signal</keyword>
<dbReference type="AlphaFoldDB" id="A0A1G9FQE8"/>
<evidence type="ECO:0000256" key="2">
    <source>
        <dbReference type="SAM" id="SignalP"/>
    </source>
</evidence>
<name>A0A1G9FQE8_9ACTN</name>
<feature type="chain" id="PRO_5011626867" description="Secreted protein" evidence="2">
    <location>
        <begin position="34"/>
        <end position="259"/>
    </location>
</feature>
<gene>
    <name evidence="3" type="ORF">SAMN05216298_1960</name>
</gene>
<dbReference type="EMBL" id="FNGF01000002">
    <property type="protein sequence ID" value="SDK90638.1"/>
    <property type="molecule type" value="Genomic_DNA"/>
</dbReference>
<keyword evidence="4" id="KW-1185">Reference proteome</keyword>